<dbReference type="Proteomes" id="UP001596990">
    <property type="component" value="Unassembled WGS sequence"/>
</dbReference>
<dbReference type="EMBL" id="JBHTKL010000005">
    <property type="protein sequence ID" value="MFD1020400.1"/>
    <property type="molecule type" value="Genomic_DNA"/>
</dbReference>
<protein>
    <submittedName>
        <fullName evidence="1">Uncharacterized protein</fullName>
    </submittedName>
</protein>
<reference evidence="2" key="1">
    <citation type="journal article" date="2019" name="Int. J. Syst. Evol. Microbiol.">
        <title>The Global Catalogue of Microorganisms (GCM) 10K type strain sequencing project: providing services to taxonomists for standard genome sequencing and annotation.</title>
        <authorList>
            <consortium name="The Broad Institute Genomics Platform"/>
            <consortium name="The Broad Institute Genome Sequencing Center for Infectious Disease"/>
            <person name="Wu L."/>
            <person name="Ma J."/>
        </authorList>
    </citation>
    <scope>NUCLEOTIDE SEQUENCE [LARGE SCALE GENOMIC DNA]</scope>
    <source>
        <strain evidence="2">CCUG 56607</strain>
    </source>
</reference>
<evidence type="ECO:0000313" key="1">
    <source>
        <dbReference type="EMBL" id="MFD1020400.1"/>
    </source>
</evidence>
<organism evidence="1 2">
    <name type="scientific">Thalassobacillus hwangdonensis</name>
    <dbReference type="NCBI Taxonomy" id="546108"/>
    <lineage>
        <taxon>Bacteria</taxon>
        <taxon>Bacillati</taxon>
        <taxon>Bacillota</taxon>
        <taxon>Bacilli</taxon>
        <taxon>Bacillales</taxon>
        <taxon>Bacillaceae</taxon>
        <taxon>Thalassobacillus</taxon>
    </lineage>
</organism>
<name>A0ABW3L321_9BACI</name>
<sequence length="65" mass="7529">MGTEKVSGDRRIHIFDMAEQRKISFNYASIKRSSVQRAGEELSRFLETKSKKIDRGFYDNKGRAS</sequence>
<proteinExistence type="predicted"/>
<accession>A0ABW3L321</accession>
<comment type="caution">
    <text evidence="1">The sequence shown here is derived from an EMBL/GenBank/DDBJ whole genome shotgun (WGS) entry which is preliminary data.</text>
</comment>
<evidence type="ECO:0000313" key="2">
    <source>
        <dbReference type="Proteomes" id="UP001596990"/>
    </source>
</evidence>
<keyword evidence="2" id="KW-1185">Reference proteome</keyword>
<gene>
    <name evidence="1" type="ORF">ACFQ2J_14525</name>
</gene>